<dbReference type="GO" id="GO:0006366">
    <property type="term" value="P:transcription by RNA polymerase II"/>
    <property type="evidence" value="ECO:0007669"/>
    <property type="project" value="InterPro"/>
</dbReference>
<comment type="subcellular location">
    <subcellularLocation>
        <location evidence="1">Nucleus</location>
    </subcellularLocation>
</comment>
<dbReference type="Gene3D" id="3.30.710.10">
    <property type="entry name" value="Potassium Channel Kv1.1, Chain A"/>
    <property type="match status" value="1"/>
</dbReference>
<dbReference type="PROSITE" id="PS00115">
    <property type="entry name" value="RNA_POL_II_REPEAT"/>
    <property type="match status" value="4"/>
</dbReference>
<dbReference type="InterPro" id="IPR011333">
    <property type="entry name" value="SKP1/BTB/POZ_sf"/>
</dbReference>
<comment type="caution">
    <text evidence="9">The sequence shown here is derived from an EMBL/GenBank/DDBJ whole genome shotgun (WGS) entry which is preliminary data.</text>
</comment>
<evidence type="ECO:0000256" key="4">
    <source>
        <dbReference type="ARBA" id="ARBA00022737"/>
    </source>
</evidence>
<proteinExistence type="predicted"/>
<keyword evidence="7" id="KW-0804">Transcription</keyword>
<keyword evidence="10" id="KW-1185">Reference proteome</keyword>
<dbReference type="CDD" id="cd18186">
    <property type="entry name" value="BTB_POZ_ZBTB_KLHL-like"/>
    <property type="match status" value="1"/>
</dbReference>
<keyword evidence="3" id="KW-0479">Metal-binding</keyword>
<organism evidence="9 10">
    <name type="scientific">Paramuricea clavata</name>
    <name type="common">Red gorgonian</name>
    <name type="synonym">Violescent sea-whip</name>
    <dbReference type="NCBI Taxonomy" id="317549"/>
    <lineage>
        <taxon>Eukaryota</taxon>
        <taxon>Metazoa</taxon>
        <taxon>Cnidaria</taxon>
        <taxon>Anthozoa</taxon>
        <taxon>Octocorallia</taxon>
        <taxon>Malacalcyonacea</taxon>
        <taxon>Plexauridae</taxon>
        <taxon>Paramuricea</taxon>
    </lineage>
</organism>
<dbReference type="SUPFAM" id="SSF54695">
    <property type="entry name" value="POZ domain"/>
    <property type="match status" value="1"/>
</dbReference>
<dbReference type="Proteomes" id="UP001152795">
    <property type="component" value="Unassembled WGS sequence"/>
</dbReference>
<dbReference type="InterPro" id="IPR000684">
    <property type="entry name" value="RNA_pol_II_repeat_euk"/>
</dbReference>
<dbReference type="GO" id="GO:0005634">
    <property type="term" value="C:nucleus"/>
    <property type="evidence" value="ECO:0007669"/>
    <property type="project" value="UniProtKB-SubCell"/>
</dbReference>
<evidence type="ECO:0000256" key="8">
    <source>
        <dbReference type="ARBA" id="ARBA00023242"/>
    </source>
</evidence>
<evidence type="ECO:0000313" key="10">
    <source>
        <dbReference type="Proteomes" id="UP001152795"/>
    </source>
</evidence>
<evidence type="ECO:0000256" key="6">
    <source>
        <dbReference type="ARBA" id="ARBA00023125"/>
    </source>
</evidence>
<evidence type="ECO:0000256" key="7">
    <source>
        <dbReference type="ARBA" id="ARBA00023163"/>
    </source>
</evidence>
<dbReference type="GO" id="GO:0000428">
    <property type="term" value="C:DNA-directed RNA polymerase complex"/>
    <property type="evidence" value="ECO:0007669"/>
    <property type="project" value="UniProtKB-KW"/>
</dbReference>
<dbReference type="PANTHER" id="PTHR22744:SF17">
    <property type="entry name" value="BTB DOMAIN-CONTAINING PROTEIN"/>
    <property type="match status" value="1"/>
</dbReference>
<keyword evidence="8" id="KW-0539">Nucleus</keyword>
<dbReference type="InterPro" id="IPR000210">
    <property type="entry name" value="BTB/POZ_dom"/>
</dbReference>
<reference evidence="9" key="1">
    <citation type="submission" date="2020-04" db="EMBL/GenBank/DDBJ databases">
        <authorList>
            <person name="Alioto T."/>
            <person name="Alioto T."/>
            <person name="Gomez Garrido J."/>
        </authorList>
    </citation>
    <scope>NUCLEOTIDE SEQUENCE</scope>
    <source>
        <strain evidence="9">A484AB</strain>
    </source>
</reference>
<dbReference type="GO" id="GO:0046872">
    <property type="term" value="F:metal ion binding"/>
    <property type="evidence" value="ECO:0007669"/>
    <property type="project" value="UniProtKB-KW"/>
</dbReference>
<dbReference type="PROSITE" id="PS50097">
    <property type="entry name" value="BTB"/>
    <property type="match status" value="1"/>
</dbReference>
<keyword evidence="4" id="KW-0677">Repeat</keyword>
<evidence type="ECO:0000256" key="1">
    <source>
        <dbReference type="ARBA" id="ARBA00004123"/>
    </source>
</evidence>
<dbReference type="SMART" id="SM00225">
    <property type="entry name" value="BTB"/>
    <property type="match status" value="1"/>
</dbReference>
<dbReference type="AlphaFoldDB" id="A0A6S7H3N4"/>
<evidence type="ECO:0000256" key="2">
    <source>
        <dbReference type="ARBA" id="ARBA00022553"/>
    </source>
</evidence>
<evidence type="ECO:0000256" key="5">
    <source>
        <dbReference type="ARBA" id="ARBA00022833"/>
    </source>
</evidence>
<dbReference type="OrthoDB" id="5968623at2759"/>
<keyword evidence="9" id="KW-0240">DNA-directed RNA polymerase</keyword>
<evidence type="ECO:0000313" key="9">
    <source>
        <dbReference type="EMBL" id="CAB3997249.1"/>
    </source>
</evidence>
<sequence>MATKGDKNVFASPWNNSDMVLVVEDKEIHVHKWILISQSPVFEAMLEGHFLEATQHKITLKEKDLKSMKMFLKILYPYCMFGEARVPLDGENLLSILALADEYQCVNVIKQCIDEAKITPEIVLKLLPYAIKYHKSALPKFYEVMNWSVPTAKLEKVILSEQNSDASIELLLAKCRFLETALIERHDMMTSLIDDYFTLKQSSAKMKSSDSYYFQVVRHFPVCKCPPSQLSVKSISAVKKCKSCLERYKQKFIATIPSCSGAKSNTMMEILKQDDEIVTVVKRYKEHPTKHSTQMSYCRSPYYCPSSPSYSPTSPSYSPTSPSYSPTSPSYSPTSPSYSPTSPNYNTYSPSY</sequence>
<protein>
    <submittedName>
        <fullName evidence="9">DNA-directed RNA polymerase II subunit RPB1</fullName>
    </submittedName>
</protein>
<keyword evidence="2" id="KW-0597">Phosphoprotein</keyword>
<name>A0A6S7H3N4_PARCT</name>
<dbReference type="Pfam" id="PF00651">
    <property type="entry name" value="BTB"/>
    <property type="match status" value="1"/>
</dbReference>
<evidence type="ECO:0000256" key="3">
    <source>
        <dbReference type="ARBA" id="ARBA00022723"/>
    </source>
</evidence>
<dbReference type="EMBL" id="CACRXK020003057">
    <property type="protein sequence ID" value="CAB3997249.1"/>
    <property type="molecule type" value="Genomic_DNA"/>
</dbReference>
<dbReference type="PANTHER" id="PTHR22744">
    <property type="entry name" value="HELIX LOOP HELIX PROTEIN 21-RELATED"/>
    <property type="match status" value="1"/>
</dbReference>
<gene>
    <name evidence="9" type="ORF">PACLA_8A023904</name>
</gene>
<keyword evidence="6" id="KW-0238">DNA-binding</keyword>
<keyword evidence="5" id="KW-0862">Zinc</keyword>
<accession>A0A6S7H3N4</accession>
<dbReference type="GO" id="GO:0003677">
    <property type="term" value="F:DNA binding"/>
    <property type="evidence" value="ECO:0007669"/>
    <property type="project" value="UniProtKB-KW"/>
</dbReference>